<feature type="compositionally biased region" description="Low complexity" evidence="3">
    <location>
        <begin position="503"/>
        <end position="517"/>
    </location>
</feature>
<dbReference type="Gene3D" id="3.60.10.10">
    <property type="entry name" value="Endonuclease/exonuclease/phosphatase"/>
    <property type="match status" value="2"/>
</dbReference>
<dbReference type="InterPro" id="IPR008936">
    <property type="entry name" value="Rho_GTPase_activation_prot"/>
</dbReference>
<sequence>MKSFLESLKSKSSTKGTAGQRGTRRITEHDSVSSMRGDSQSSKHGSDASHSPDKSRASANQETTSTTGEPADAKAMLDHLVRNARSEAVRDQFWQLDHTEYTETHDVRLLVGTYNVNGRRPPQGLSLRPWLDAQQTDADIVAVGFQEIVPLSAGNVVMGASLDAASQWDQLIDNALNDQGGMGRSLSLQNGHMIIRSGSLQQSQSVPYPPPAGRASSFNRRNTTGAQPSPRSSATGGDEEVVAGPNTQRQPEPEARGMARTESALSDEDDGYLSPLEHALPDDDVPSYSFVQVAGKQMVGVYLSIWVRRALLPHVHGIQVTSIGTGVLGYLGNKGAVAVRLRVHDSGLVFISSHLSSGEHEGDELKRNYDYSEIIRRGYFADEFSALDPSVLGAHQQHAGVSKVAGRGGGQWGSARSFLDHEHAIWMGDLNYRIPLPDAEVRKAIKAQKAEQLLAAEELAKMRLSGRSFQGWSEGPISFPPTFKYKRGTNYYIGDEGGEDEAQNANSQSAESSATAQEKPEKRRTPAWTDRILWRSSGRCLMQQLGYDAGQLSVSDHKPVWAAFSIPVREYVRDKVEASLETARRNVDAREMAAMPRCELEPNSLDVGDVYYCTTKALHLMLTNVGQVAANFQFMPLPGAMFGDSNDRNFRPAPRWAAIEPEQGVLEPGSGTEIMLSLYVEGGHLGSADFLTSSQERKLDAILVLRIQDGNDIFLSISGSYVPSFYGLSLGALAAQPRPLVPVEVRLEDTSGSLQPSNVHQAHTMSEFYSPTSSFASESPFAFATGMDGAPNHKATADLTDAARKASHELATPFSKSGSGAALPSRRSTSQEMSQGSSGPAELDAARNPPSGNAQPTPHSHPAHQASDQDPSAAKSLPEASTQQDPRAALSDSSSSKPEALHESVSAVELVPPELRELTKWLREEGRLRTAGLFVQSADAALHPGARRDAGNRDISSQLMSQGGGQAIRRIRHALDQGLSVPQTMGPHDVAATLLGFFAALPAPFLPHAAAQVCDVCIPSAKSASSLLADSFAPVEWAVFRHTTQLLRDALQPLNRATNGLTTSSVAALLAELWFPPLPPGFGAAGQDLKPENVRDLQQMAEGMHSLSERRAAFIALFLDI</sequence>
<evidence type="ECO:0000259" key="4">
    <source>
        <dbReference type="SMART" id="SM00128"/>
    </source>
</evidence>
<dbReference type="InterPro" id="IPR036691">
    <property type="entry name" value="Endo/exonu/phosph_ase_sf"/>
</dbReference>
<keyword evidence="6" id="KW-1185">Reference proteome</keyword>
<feature type="compositionally biased region" description="Basic and acidic residues" evidence="3">
    <location>
        <begin position="44"/>
        <end position="56"/>
    </location>
</feature>
<feature type="region of interest" description="Disordered" evidence="3">
    <location>
        <begin position="199"/>
        <end position="278"/>
    </location>
</feature>
<feature type="region of interest" description="Disordered" evidence="3">
    <location>
        <begin position="805"/>
        <end position="906"/>
    </location>
</feature>
<dbReference type="GO" id="GO:0034485">
    <property type="term" value="F:phosphatidylinositol-3,4,5-trisphosphate 5-phosphatase activity"/>
    <property type="evidence" value="ECO:0007669"/>
    <property type="project" value="TreeGrafter"/>
</dbReference>
<evidence type="ECO:0000256" key="1">
    <source>
        <dbReference type="ARBA" id="ARBA00010768"/>
    </source>
</evidence>
<name>A0AAW1TEC5_9CHLO</name>
<dbReference type="PANTHER" id="PTHR45666">
    <property type="entry name" value="TYPE IV INOSITOL POLYPHOSPHATE 5-PHOSPHATASE 9"/>
    <property type="match status" value="1"/>
</dbReference>
<dbReference type="AlphaFoldDB" id="A0AAW1TEC5"/>
<dbReference type="InterPro" id="IPR045849">
    <property type="entry name" value="IP5P_plant"/>
</dbReference>
<dbReference type="Gene3D" id="1.10.555.10">
    <property type="entry name" value="Rho GTPase activation protein"/>
    <property type="match status" value="1"/>
</dbReference>
<feature type="compositionally biased region" description="Polar residues" evidence="3">
    <location>
        <begin position="216"/>
        <end position="235"/>
    </location>
</feature>
<feature type="region of interest" description="Disordered" evidence="3">
    <location>
        <begin position="1"/>
        <end position="73"/>
    </location>
</feature>
<feature type="compositionally biased region" description="Polar residues" evidence="3">
    <location>
        <begin position="879"/>
        <end position="897"/>
    </location>
</feature>
<reference evidence="5 6" key="1">
    <citation type="journal article" date="2024" name="Nat. Commun.">
        <title>Phylogenomics reveals the evolutionary origins of lichenization in chlorophyte algae.</title>
        <authorList>
            <person name="Puginier C."/>
            <person name="Libourel C."/>
            <person name="Otte J."/>
            <person name="Skaloud P."/>
            <person name="Haon M."/>
            <person name="Grisel S."/>
            <person name="Petersen M."/>
            <person name="Berrin J.G."/>
            <person name="Delaux P.M."/>
            <person name="Dal Grande F."/>
            <person name="Keller J."/>
        </authorList>
    </citation>
    <scope>NUCLEOTIDE SEQUENCE [LARGE SCALE GENOMIC DNA]</scope>
    <source>
        <strain evidence="5 6">SAG 2523</strain>
    </source>
</reference>
<evidence type="ECO:0000256" key="3">
    <source>
        <dbReference type="SAM" id="MobiDB-lite"/>
    </source>
</evidence>
<feature type="domain" description="Inositol polyphosphate-related phosphatase" evidence="4">
    <location>
        <begin position="105"/>
        <end position="572"/>
    </location>
</feature>
<dbReference type="SUPFAM" id="SSF56219">
    <property type="entry name" value="DNase I-like"/>
    <property type="match status" value="1"/>
</dbReference>
<dbReference type="InterPro" id="IPR013783">
    <property type="entry name" value="Ig-like_fold"/>
</dbReference>
<dbReference type="PANTHER" id="PTHR45666:SF22">
    <property type="entry name" value="TYPE I INOSITOL POLYPHOSPHATE 5-PHOSPHATASE 4"/>
    <property type="match status" value="1"/>
</dbReference>
<dbReference type="GO" id="GO:0046856">
    <property type="term" value="P:phosphatidylinositol dephosphorylation"/>
    <property type="evidence" value="ECO:0007669"/>
    <property type="project" value="InterPro"/>
</dbReference>
<dbReference type="Pfam" id="PF21310">
    <property type="entry name" value="OCRL-like_ASH"/>
    <property type="match status" value="1"/>
</dbReference>
<evidence type="ECO:0000313" key="5">
    <source>
        <dbReference type="EMBL" id="KAK9866806.1"/>
    </source>
</evidence>
<evidence type="ECO:0000256" key="2">
    <source>
        <dbReference type="ARBA" id="ARBA00022801"/>
    </source>
</evidence>
<feature type="compositionally biased region" description="Polar residues" evidence="3">
    <location>
        <begin position="57"/>
        <end position="68"/>
    </location>
</feature>
<protein>
    <recommendedName>
        <fullName evidence="4">Inositol polyphosphate-related phosphatase domain-containing protein</fullName>
    </recommendedName>
</protein>
<keyword evidence="2" id="KW-0378">Hydrolase</keyword>
<dbReference type="GO" id="GO:0004439">
    <property type="term" value="F:phosphatidylinositol-4,5-bisphosphate 5-phosphatase activity"/>
    <property type="evidence" value="ECO:0007669"/>
    <property type="project" value="TreeGrafter"/>
</dbReference>
<accession>A0AAW1TEC5</accession>
<proteinExistence type="inferred from homology"/>
<feature type="region of interest" description="Disordered" evidence="3">
    <location>
        <begin position="494"/>
        <end position="527"/>
    </location>
</feature>
<dbReference type="GO" id="GO:0004445">
    <property type="term" value="F:inositol-polyphosphate 5-phosphatase activity"/>
    <property type="evidence" value="ECO:0007669"/>
    <property type="project" value="InterPro"/>
</dbReference>
<dbReference type="Pfam" id="PF22669">
    <property type="entry name" value="Exo_endo_phos2"/>
    <property type="match status" value="2"/>
</dbReference>
<dbReference type="InterPro" id="IPR000300">
    <property type="entry name" value="IPPc"/>
</dbReference>
<feature type="compositionally biased region" description="Polar residues" evidence="3">
    <location>
        <begin position="826"/>
        <end position="838"/>
    </location>
</feature>
<dbReference type="InterPro" id="IPR048869">
    <property type="entry name" value="OCRL-1_2_ASH"/>
</dbReference>
<comment type="caution">
    <text evidence="5">The sequence shown here is derived from an EMBL/GenBank/DDBJ whole genome shotgun (WGS) entry which is preliminary data.</text>
</comment>
<evidence type="ECO:0000313" key="6">
    <source>
        <dbReference type="Proteomes" id="UP001485043"/>
    </source>
</evidence>
<feature type="compositionally biased region" description="Polar residues" evidence="3">
    <location>
        <begin position="32"/>
        <end position="43"/>
    </location>
</feature>
<dbReference type="Proteomes" id="UP001485043">
    <property type="component" value="Unassembled WGS sequence"/>
</dbReference>
<dbReference type="EMBL" id="JALJOV010000132">
    <property type="protein sequence ID" value="KAK9866806.1"/>
    <property type="molecule type" value="Genomic_DNA"/>
</dbReference>
<dbReference type="SMART" id="SM00128">
    <property type="entry name" value="IPPc"/>
    <property type="match status" value="1"/>
</dbReference>
<dbReference type="Gene3D" id="2.60.40.10">
    <property type="entry name" value="Immunoglobulins"/>
    <property type="match status" value="1"/>
</dbReference>
<feature type="compositionally biased region" description="Low complexity" evidence="3">
    <location>
        <begin position="1"/>
        <end position="15"/>
    </location>
</feature>
<comment type="similarity">
    <text evidence="1">Belongs to the inositol polyphosphate 5-phosphatase family.</text>
</comment>
<gene>
    <name evidence="5" type="ORF">WJX84_007829</name>
</gene>
<organism evidence="5 6">
    <name type="scientific">Apatococcus fuscideae</name>
    <dbReference type="NCBI Taxonomy" id="2026836"/>
    <lineage>
        <taxon>Eukaryota</taxon>
        <taxon>Viridiplantae</taxon>
        <taxon>Chlorophyta</taxon>
        <taxon>core chlorophytes</taxon>
        <taxon>Trebouxiophyceae</taxon>
        <taxon>Chlorellales</taxon>
        <taxon>Chlorellaceae</taxon>
        <taxon>Apatococcus</taxon>
    </lineage>
</organism>